<protein>
    <recommendedName>
        <fullName evidence="3">citrate synthase (unknown stereospecificity)</fullName>
        <ecNumber evidence="3">2.3.3.16</ecNumber>
    </recommendedName>
</protein>
<evidence type="ECO:0000256" key="3">
    <source>
        <dbReference type="ARBA" id="ARBA00012972"/>
    </source>
</evidence>
<dbReference type="InterPro" id="IPR041657">
    <property type="entry name" value="HTH_17"/>
</dbReference>
<comment type="pathway">
    <text evidence="1">Carbohydrate metabolism; tricarboxylic acid cycle.</text>
</comment>
<dbReference type="InterPro" id="IPR036969">
    <property type="entry name" value="Citrate_synthase_sf"/>
</dbReference>
<dbReference type="EC" id="2.3.3.16" evidence="3"/>
<proteinExistence type="inferred from homology"/>
<evidence type="ECO:0000256" key="1">
    <source>
        <dbReference type="ARBA" id="ARBA00005163"/>
    </source>
</evidence>
<dbReference type="SUPFAM" id="SSF46955">
    <property type="entry name" value="Putative DNA-binding domain"/>
    <property type="match status" value="1"/>
</dbReference>
<dbReference type="PANTHER" id="PTHR11739">
    <property type="entry name" value="CITRATE SYNTHASE"/>
    <property type="match status" value="1"/>
</dbReference>
<dbReference type="InterPro" id="IPR002020">
    <property type="entry name" value="Citrate_synthase"/>
</dbReference>
<sequence length="409" mass="44261">MQRIHRRRWPTPVHHDGRDYLTTEQVAKALGVKASTVYAYVSRGRLQSQRIDGVSGSVFPVDEVEKLLTAGRPRPPAGVVERIRTQLTYLHDDRLYYRGHAVGDLARDMSFEEVAALLWEQPWPTIPPGAVGDVPGRVDAALGPAARGLDRIRLIVDLLGADDARRHQLDPAAVTVKAATILETIVGVDVVDGSDVEGRGFAERLWPLLTDDPSTPERVRILNAALVLLADHDLSAGTIAARVAASARGSVYAVVSAGLGAFDGPMHGGATTFAYRFLAETLDDPESVVGERLRLGERIPGTGHVVYRHSDPRAETLTELLRDAGDGDPRVSSAMSSVTRALGSSTFVNSDFALAALALSYRMRPDAAETIFAVARIVGWTAHALEEYGEKRLRFRPEGVYTGVRPVGV</sequence>
<dbReference type="InterPro" id="IPR009061">
    <property type="entry name" value="DNA-bd_dom_put_sf"/>
</dbReference>
<dbReference type="PANTHER" id="PTHR11739:SF4">
    <property type="entry name" value="CITRATE SYNTHASE, PEROXISOMAL"/>
    <property type="match status" value="1"/>
</dbReference>
<evidence type="ECO:0000256" key="2">
    <source>
        <dbReference type="ARBA" id="ARBA00010566"/>
    </source>
</evidence>
<keyword evidence="7" id="KW-1185">Reference proteome</keyword>
<comment type="caution">
    <text evidence="6">The sequence shown here is derived from an EMBL/GenBank/DDBJ whole genome shotgun (WGS) entry which is preliminary data.</text>
</comment>
<accession>A0ABR5IC69</accession>
<dbReference type="Gene3D" id="1.10.230.10">
    <property type="entry name" value="Cytochrome P450-Terp, domain 2"/>
    <property type="match status" value="1"/>
</dbReference>
<reference evidence="6 7" key="1">
    <citation type="submission" date="2015-05" db="EMBL/GenBank/DDBJ databases">
        <title>Draft genome sequence of the bacterium Gordonia jacobaea a new member of the Gordonia genus.</title>
        <authorList>
            <person name="Jimenez-Galisteo G."/>
            <person name="Dominguez A."/>
            <person name="Munoz E."/>
            <person name="Vinas M."/>
        </authorList>
    </citation>
    <scope>NUCLEOTIDE SEQUENCE [LARGE SCALE GENOMIC DNA]</scope>
    <source>
        <strain evidence="7">mv1</strain>
    </source>
</reference>
<dbReference type="RefSeq" id="WP_049699369.1">
    <property type="nucleotide sequence ID" value="NZ_JAQDQF010000007.1"/>
</dbReference>
<evidence type="ECO:0000259" key="5">
    <source>
        <dbReference type="Pfam" id="PF12728"/>
    </source>
</evidence>
<dbReference type="Proteomes" id="UP000037247">
    <property type="component" value="Unassembled WGS sequence"/>
</dbReference>
<dbReference type="InterPro" id="IPR016142">
    <property type="entry name" value="Citrate_synth-like_lrg_a-sub"/>
</dbReference>
<organism evidence="6 7">
    <name type="scientific">Gordonia jacobaea</name>
    <dbReference type="NCBI Taxonomy" id="122202"/>
    <lineage>
        <taxon>Bacteria</taxon>
        <taxon>Bacillati</taxon>
        <taxon>Actinomycetota</taxon>
        <taxon>Actinomycetes</taxon>
        <taxon>Mycobacteriales</taxon>
        <taxon>Gordoniaceae</taxon>
        <taxon>Gordonia</taxon>
    </lineage>
</organism>
<evidence type="ECO:0000256" key="4">
    <source>
        <dbReference type="ARBA" id="ARBA00022679"/>
    </source>
</evidence>
<dbReference type="EMBL" id="LDTZ01000017">
    <property type="protein sequence ID" value="KNA91198.1"/>
    <property type="molecule type" value="Genomic_DNA"/>
</dbReference>
<dbReference type="Pfam" id="PF12728">
    <property type="entry name" value="HTH_17"/>
    <property type="match status" value="1"/>
</dbReference>
<gene>
    <name evidence="6" type="ORF">ABW18_13055</name>
</gene>
<comment type="similarity">
    <text evidence="2">Belongs to the citrate synthase family.</text>
</comment>
<dbReference type="SUPFAM" id="SSF48256">
    <property type="entry name" value="Citrate synthase"/>
    <property type="match status" value="1"/>
</dbReference>
<name>A0ABR5IC69_9ACTN</name>
<dbReference type="InterPro" id="IPR016143">
    <property type="entry name" value="Citrate_synth-like_sm_a-sub"/>
</dbReference>
<dbReference type="Pfam" id="PF00285">
    <property type="entry name" value="Citrate_synt"/>
    <property type="match status" value="1"/>
</dbReference>
<evidence type="ECO:0000313" key="6">
    <source>
        <dbReference type="EMBL" id="KNA91198.1"/>
    </source>
</evidence>
<evidence type="ECO:0000313" key="7">
    <source>
        <dbReference type="Proteomes" id="UP000037247"/>
    </source>
</evidence>
<feature type="domain" description="Helix-turn-helix" evidence="5">
    <location>
        <begin position="20"/>
        <end position="70"/>
    </location>
</feature>
<dbReference type="Gene3D" id="1.10.580.10">
    <property type="entry name" value="Citrate Synthase, domain 1"/>
    <property type="match status" value="2"/>
</dbReference>
<keyword evidence="4" id="KW-0808">Transferase</keyword>